<name>A0A8K0R1D8_9PLEO</name>
<gene>
    <name evidence="2" type="ORF">FB567DRAFT_109590</name>
</gene>
<dbReference type="AlphaFoldDB" id="A0A8K0R1D8"/>
<evidence type="ECO:0000313" key="3">
    <source>
        <dbReference type="Proteomes" id="UP000813461"/>
    </source>
</evidence>
<keyword evidence="3" id="KW-1185">Reference proteome</keyword>
<evidence type="ECO:0000256" key="1">
    <source>
        <dbReference type="SAM" id="SignalP"/>
    </source>
</evidence>
<evidence type="ECO:0000313" key="2">
    <source>
        <dbReference type="EMBL" id="KAH7080658.1"/>
    </source>
</evidence>
<dbReference type="EMBL" id="JAGMVJ010000015">
    <property type="protein sequence ID" value="KAH7080658.1"/>
    <property type="molecule type" value="Genomic_DNA"/>
</dbReference>
<comment type="caution">
    <text evidence="2">The sequence shown here is derived from an EMBL/GenBank/DDBJ whole genome shotgun (WGS) entry which is preliminary data.</text>
</comment>
<proteinExistence type="predicted"/>
<feature type="chain" id="PRO_5035434646" evidence="1">
    <location>
        <begin position="39"/>
        <end position="105"/>
    </location>
</feature>
<dbReference type="OrthoDB" id="3339017at2759"/>
<keyword evidence="1" id="KW-0732">Signal</keyword>
<dbReference type="Proteomes" id="UP000813461">
    <property type="component" value="Unassembled WGS sequence"/>
</dbReference>
<sequence>MNPPQNIFKISGSIPNSVTMLHRLSFLALVLLAIHAHSALISHVNRQADCEQYGKYPEYKGPCETTNCGAGRINCLKQVPAMSRCLGYPAVGCPYMGCSCSNYAN</sequence>
<accession>A0A8K0R1D8</accession>
<organism evidence="2 3">
    <name type="scientific">Paraphoma chrysanthemicola</name>
    <dbReference type="NCBI Taxonomy" id="798071"/>
    <lineage>
        <taxon>Eukaryota</taxon>
        <taxon>Fungi</taxon>
        <taxon>Dikarya</taxon>
        <taxon>Ascomycota</taxon>
        <taxon>Pezizomycotina</taxon>
        <taxon>Dothideomycetes</taxon>
        <taxon>Pleosporomycetidae</taxon>
        <taxon>Pleosporales</taxon>
        <taxon>Pleosporineae</taxon>
        <taxon>Phaeosphaeriaceae</taxon>
        <taxon>Paraphoma</taxon>
    </lineage>
</organism>
<feature type="signal peptide" evidence="1">
    <location>
        <begin position="1"/>
        <end position="38"/>
    </location>
</feature>
<reference evidence="2" key="1">
    <citation type="journal article" date="2021" name="Nat. Commun.">
        <title>Genetic determinants of endophytism in the Arabidopsis root mycobiome.</title>
        <authorList>
            <person name="Mesny F."/>
            <person name="Miyauchi S."/>
            <person name="Thiergart T."/>
            <person name="Pickel B."/>
            <person name="Atanasova L."/>
            <person name="Karlsson M."/>
            <person name="Huettel B."/>
            <person name="Barry K.W."/>
            <person name="Haridas S."/>
            <person name="Chen C."/>
            <person name="Bauer D."/>
            <person name="Andreopoulos W."/>
            <person name="Pangilinan J."/>
            <person name="LaButti K."/>
            <person name="Riley R."/>
            <person name="Lipzen A."/>
            <person name="Clum A."/>
            <person name="Drula E."/>
            <person name="Henrissat B."/>
            <person name="Kohler A."/>
            <person name="Grigoriev I.V."/>
            <person name="Martin F.M."/>
            <person name="Hacquard S."/>
        </authorList>
    </citation>
    <scope>NUCLEOTIDE SEQUENCE</scope>
    <source>
        <strain evidence="2">MPI-SDFR-AT-0120</strain>
    </source>
</reference>
<protein>
    <submittedName>
        <fullName evidence="2">Uncharacterized protein</fullName>
    </submittedName>
</protein>